<accession>A0A2V3TXF7</accession>
<evidence type="ECO:0000313" key="7">
    <source>
        <dbReference type="Proteomes" id="UP000248021"/>
    </source>
</evidence>
<dbReference type="InterPro" id="IPR009057">
    <property type="entry name" value="Homeodomain-like_sf"/>
</dbReference>
<dbReference type="EMBL" id="QJJK01000014">
    <property type="protein sequence ID" value="PXW53233.1"/>
    <property type="molecule type" value="Genomic_DNA"/>
</dbReference>
<feature type="DNA-binding region" description="H-T-H motif" evidence="4">
    <location>
        <begin position="44"/>
        <end position="63"/>
    </location>
</feature>
<dbReference type="InterPro" id="IPR050109">
    <property type="entry name" value="HTH-type_TetR-like_transc_reg"/>
</dbReference>
<dbReference type="AlphaFoldDB" id="A0A2V3TXF7"/>
<keyword evidence="3" id="KW-0804">Transcription</keyword>
<dbReference type="RefSeq" id="WP_110377758.1">
    <property type="nucleotide sequence ID" value="NZ_JAHBRY010000001.1"/>
</dbReference>
<evidence type="ECO:0000256" key="4">
    <source>
        <dbReference type="PROSITE-ProRule" id="PRU00335"/>
    </source>
</evidence>
<dbReference type="InterPro" id="IPR001647">
    <property type="entry name" value="HTH_TetR"/>
</dbReference>
<dbReference type="Pfam" id="PF00440">
    <property type="entry name" value="TetR_N"/>
    <property type="match status" value="1"/>
</dbReference>
<evidence type="ECO:0000313" key="6">
    <source>
        <dbReference type="EMBL" id="PXW53233.1"/>
    </source>
</evidence>
<feature type="domain" description="HTH tetR-type" evidence="5">
    <location>
        <begin position="21"/>
        <end position="81"/>
    </location>
</feature>
<keyword evidence="7" id="KW-1185">Reference proteome</keyword>
<dbReference type="SUPFAM" id="SSF46689">
    <property type="entry name" value="Homeodomain-like"/>
    <property type="match status" value="1"/>
</dbReference>
<dbReference type="PANTHER" id="PTHR30055:SF223">
    <property type="entry name" value="HTH-TYPE TRANSCRIPTIONAL REGULATOR UIDR"/>
    <property type="match status" value="1"/>
</dbReference>
<dbReference type="FunFam" id="1.10.10.60:FF:000141">
    <property type="entry name" value="TetR family transcriptional regulator"/>
    <property type="match status" value="1"/>
</dbReference>
<dbReference type="SUPFAM" id="SSF48498">
    <property type="entry name" value="Tetracyclin repressor-like, C-terminal domain"/>
    <property type="match status" value="1"/>
</dbReference>
<keyword evidence="2 4" id="KW-0238">DNA-binding</keyword>
<dbReference type="InterPro" id="IPR011075">
    <property type="entry name" value="TetR_C"/>
</dbReference>
<dbReference type="Gene3D" id="1.10.10.60">
    <property type="entry name" value="Homeodomain-like"/>
    <property type="match status" value="1"/>
</dbReference>
<evidence type="ECO:0000256" key="1">
    <source>
        <dbReference type="ARBA" id="ARBA00023015"/>
    </source>
</evidence>
<dbReference type="PANTHER" id="PTHR30055">
    <property type="entry name" value="HTH-TYPE TRANSCRIPTIONAL REGULATOR RUTR"/>
    <property type="match status" value="1"/>
</dbReference>
<dbReference type="GO" id="GO:0000976">
    <property type="term" value="F:transcription cis-regulatory region binding"/>
    <property type="evidence" value="ECO:0007669"/>
    <property type="project" value="TreeGrafter"/>
</dbReference>
<dbReference type="PRINTS" id="PR00455">
    <property type="entry name" value="HTHTETR"/>
</dbReference>
<evidence type="ECO:0000256" key="2">
    <source>
        <dbReference type="ARBA" id="ARBA00023125"/>
    </source>
</evidence>
<dbReference type="Proteomes" id="UP000248021">
    <property type="component" value="Unassembled WGS sequence"/>
</dbReference>
<dbReference type="OrthoDB" id="7185252at2"/>
<keyword evidence="1" id="KW-0805">Transcription regulation</keyword>
<gene>
    <name evidence="6" type="ORF">C7450_114109</name>
</gene>
<reference evidence="6 7" key="1">
    <citation type="submission" date="2018-05" db="EMBL/GenBank/DDBJ databases">
        <title>Genomic Encyclopedia of Type Strains, Phase IV (KMG-IV): sequencing the most valuable type-strain genomes for metagenomic binning, comparative biology and taxonomic classification.</title>
        <authorList>
            <person name="Goeker M."/>
        </authorList>
    </citation>
    <scope>NUCLEOTIDE SEQUENCE [LARGE SCALE GENOMIC DNA]</scope>
    <source>
        <strain evidence="6 7">DSM 6462</strain>
    </source>
</reference>
<evidence type="ECO:0000256" key="3">
    <source>
        <dbReference type="ARBA" id="ARBA00023163"/>
    </source>
</evidence>
<dbReference type="Gene3D" id="1.10.357.10">
    <property type="entry name" value="Tetracycline Repressor, domain 2"/>
    <property type="match status" value="1"/>
</dbReference>
<dbReference type="PROSITE" id="PS50977">
    <property type="entry name" value="HTH_TETR_2"/>
    <property type="match status" value="1"/>
</dbReference>
<dbReference type="InterPro" id="IPR036271">
    <property type="entry name" value="Tet_transcr_reg_TetR-rel_C_sf"/>
</dbReference>
<protein>
    <submittedName>
        <fullName evidence="6">TetR family transcriptional regulator</fullName>
    </submittedName>
</protein>
<comment type="caution">
    <text evidence="6">The sequence shown here is derived from an EMBL/GenBank/DDBJ whole genome shotgun (WGS) entry which is preliminary data.</text>
</comment>
<evidence type="ECO:0000259" key="5">
    <source>
        <dbReference type="PROSITE" id="PS50977"/>
    </source>
</evidence>
<organism evidence="6 7">
    <name type="scientific">Chelatococcus asaccharovorans</name>
    <dbReference type="NCBI Taxonomy" id="28210"/>
    <lineage>
        <taxon>Bacteria</taxon>
        <taxon>Pseudomonadati</taxon>
        <taxon>Pseudomonadota</taxon>
        <taxon>Alphaproteobacteria</taxon>
        <taxon>Hyphomicrobiales</taxon>
        <taxon>Chelatococcaceae</taxon>
        <taxon>Chelatococcus</taxon>
    </lineage>
</organism>
<proteinExistence type="predicted"/>
<name>A0A2V3TXF7_9HYPH</name>
<dbReference type="GO" id="GO:0003700">
    <property type="term" value="F:DNA-binding transcription factor activity"/>
    <property type="evidence" value="ECO:0007669"/>
    <property type="project" value="TreeGrafter"/>
</dbReference>
<sequence length="216" mass="23805">MAGEGNGGNGKEGKRRRASADARRKKILEAALGVFLAEGYVATRMDQVAARAGVAKGTIYVHFADKEALFRSLIHEEIGPIIARGTTLAASFEGDTRDLLRALARVMQREVLGTQRADILRLVISEAPRFPWLAAFYWHEVVERIMALIRAIAARGVARGEISSTALQRFPQIVAAPLLVSVIWQALFEPFEPLDTEAFLDNYIDVLMRGLACERA</sequence>
<dbReference type="Pfam" id="PF16859">
    <property type="entry name" value="TetR_C_11"/>
    <property type="match status" value="1"/>
</dbReference>